<comment type="similarity">
    <text evidence="2 8">Belongs to the protease inhibitor I16 (SSI) family.</text>
</comment>
<protein>
    <recommendedName>
        <fullName evidence="9">Subtilisin inhibitor domain-containing protein</fullName>
    </recommendedName>
</protein>
<proteinExistence type="inferred from homology"/>
<feature type="domain" description="Subtilisin inhibitor" evidence="9">
    <location>
        <begin position="17"/>
        <end position="71"/>
    </location>
</feature>
<keyword evidence="4" id="KW-0964">Secreted</keyword>
<dbReference type="RefSeq" id="WP_185089439.1">
    <property type="nucleotide sequence ID" value="NZ_JACHJB010000004.1"/>
</dbReference>
<dbReference type="EMBL" id="JACHJB010000004">
    <property type="protein sequence ID" value="MBB6351734.1"/>
    <property type="molecule type" value="Genomic_DNA"/>
</dbReference>
<gene>
    <name evidence="10" type="ORF">FHU36_008317</name>
</gene>
<dbReference type="InterPro" id="IPR000691">
    <property type="entry name" value="Prot_inh_I16_SSI"/>
</dbReference>
<evidence type="ECO:0000256" key="7">
    <source>
        <dbReference type="ARBA" id="ARBA00023157"/>
    </source>
</evidence>
<evidence type="ECO:0000256" key="3">
    <source>
        <dbReference type="ARBA" id="ARBA00011738"/>
    </source>
</evidence>
<dbReference type="GO" id="GO:0004867">
    <property type="term" value="F:serine-type endopeptidase inhibitor activity"/>
    <property type="evidence" value="ECO:0007669"/>
    <property type="project" value="UniProtKB-KW"/>
</dbReference>
<keyword evidence="6 8" id="KW-0722">Serine protease inhibitor</keyword>
<keyword evidence="7" id="KW-1015">Disulfide bond</keyword>
<dbReference type="PRINTS" id="PR00294">
    <property type="entry name" value="SSBTLNINHBTR"/>
</dbReference>
<evidence type="ECO:0000256" key="1">
    <source>
        <dbReference type="ARBA" id="ARBA00004613"/>
    </source>
</evidence>
<evidence type="ECO:0000259" key="9">
    <source>
        <dbReference type="Pfam" id="PF00720"/>
    </source>
</evidence>
<comment type="caution">
    <text evidence="10">The sequence shown here is derived from an EMBL/GenBank/DDBJ whole genome shotgun (WGS) entry which is preliminary data.</text>
</comment>
<evidence type="ECO:0000256" key="8">
    <source>
        <dbReference type="RuleBase" id="RU003471"/>
    </source>
</evidence>
<evidence type="ECO:0000313" key="11">
    <source>
        <dbReference type="Proteomes" id="UP000583800"/>
    </source>
</evidence>
<dbReference type="Proteomes" id="UP000583800">
    <property type="component" value="Unassembled WGS sequence"/>
</dbReference>
<dbReference type="InterPro" id="IPR036819">
    <property type="entry name" value="Subtilisin_inhibitor-like_sf"/>
</dbReference>
<evidence type="ECO:0000256" key="6">
    <source>
        <dbReference type="ARBA" id="ARBA00022900"/>
    </source>
</evidence>
<accession>A0A7X0CE41</accession>
<dbReference type="InterPro" id="IPR023549">
    <property type="entry name" value="Subtilisin_inhibitor"/>
</dbReference>
<keyword evidence="5 8" id="KW-0646">Protease inhibitor</keyword>
<dbReference type="Gene3D" id="3.30.350.10">
    <property type="entry name" value="Subtilisin inhibitor-like"/>
    <property type="match status" value="1"/>
</dbReference>
<keyword evidence="11" id="KW-1185">Reference proteome</keyword>
<evidence type="ECO:0000256" key="4">
    <source>
        <dbReference type="ARBA" id="ARBA00022525"/>
    </source>
</evidence>
<comment type="subunit">
    <text evidence="3">Homodimer.</text>
</comment>
<evidence type="ECO:0000256" key="5">
    <source>
        <dbReference type="ARBA" id="ARBA00022690"/>
    </source>
</evidence>
<dbReference type="Pfam" id="PF00720">
    <property type="entry name" value="SSI"/>
    <property type="match status" value="1"/>
</dbReference>
<evidence type="ECO:0000313" key="10">
    <source>
        <dbReference type="EMBL" id="MBB6351734.1"/>
    </source>
</evidence>
<sequence>MITVGDKTGVLSCSRRARTPACTALERVGGDPSRLSRAAGTACTMEYNPVHVKAMGIWDGKRHDYDQTFSNGCELSASTGPVFRL</sequence>
<comment type="subcellular location">
    <subcellularLocation>
        <location evidence="1">Secreted</location>
    </subcellularLocation>
</comment>
<organism evidence="10 11">
    <name type="scientific">Nonomuraea muscovyensis</name>
    <dbReference type="NCBI Taxonomy" id="1124761"/>
    <lineage>
        <taxon>Bacteria</taxon>
        <taxon>Bacillati</taxon>
        <taxon>Actinomycetota</taxon>
        <taxon>Actinomycetes</taxon>
        <taxon>Streptosporangiales</taxon>
        <taxon>Streptosporangiaceae</taxon>
        <taxon>Nonomuraea</taxon>
    </lineage>
</organism>
<dbReference type="AlphaFoldDB" id="A0A7X0CE41"/>
<evidence type="ECO:0000256" key="2">
    <source>
        <dbReference type="ARBA" id="ARBA00010472"/>
    </source>
</evidence>
<reference evidence="10 11" key="1">
    <citation type="submission" date="2020-08" db="EMBL/GenBank/DDBJ databases">
        <title>Sequencing the genomes of 1000 actinobacteria strains.</title>
        <authorList>
            <person name="Klenk H.-P."/>
        </authorList>
    </citation>
    <scope>NUCLEOTIDE SEQUENCE [LARGE SCALE GENOMIC DNA]</scope>
    <source>
        <strain evidence="10 11">DSM 45913</strain>
    </source>
</reference>
<dbReference type="GO" id="GO:0005576">
    <property type="term" value="C:extracellular region"/>
    <property type="evidence" value="ECO:0007669"/>
    <property type="project" value="UniProtKB-SubCell"/>
</dbReference>
<dbReference type="SUPFAM" id="SSF55399">
    <property type="entry name" value="Subtilisin inhibitor"/>
    <property type="match status" value="1"/>
</dbReference>
<name>A0A7X0CE41_9ACTN</name>